<evidence type="ECO:0000256" key="2">
    <source>
        <dbReference type="ARBA" id="ARBA00022741"/>
    </source>
</evidence>
<dbReference type="Gene3D" id="3.40.50.300">
    <property type="entry name" value="P-loop containing nucleotide triphosphate hydrolases"/>
    <property type="match status" value="1"/>
</dbReference>
<dbReference type="GO" id="GO:0005741">
    <property type="term" value="C:mitochondrial outer membrane"/>
    <property type="evidence" value="ECO:0007669"/>
    <property type="project" value="TreeGrafter"/>
</dbReference>
<accession>A0A8K0K8P9</accession>
<dbReference type="GO" id="GO:0016887">
    <property type="term" value="F:ATP hydrolysis activity"/>
    <property type="evidence" value="ECO:0007669"/>
    <property type="project" value="InterPro"/>
</dbReference>
<dbReference type="GO" id="GO:0140570">
    <property type="term" value="P:extraction of mislocalized protein from mitochondrial outer membrane"/>
    <property type="evidence" value="ECO:0007669"/>
    <property type="project" value="TreeGrafter"/>
</dbReference>
<feature type="domain" description="AAA ATPase AAA+ lid" evidence="7">
    <location>
        <begin position="91"/>
        <end position="125"/>
    </location>
</feature>
<reference evidence="8" key="1">
    <citation type="submission" date="2013-04" db="EMBL/GenBank/DDBJ databases">
        <authorList>
            <person name="Qu J."/>
            <person name="Murali S.C."/>
            <person name="Bandaranaike D."/>
            <person name="Bellair M."/>
            <person name="Blankenburg K."/>
            <person name="Chao H."/>
            <person name="Dinh H."/>
            <person name="Doddapaneni H."/>
            <person name="Downs B."/>
            <person name="Dugan-Rocha S."/>
            <person name="Elkadiri S."/>
            <person name="Gnanaolivu R.D."/>
            <person name="Hernandez B."/>
            <person name="Javaid M."/>
            <person name="Jayaseelan J.C."/>
            <person name="Lee S."/>
            <person name="Li M."/>
            <person name="Ming W."/>
            <person name="Munidasa M."/>
            <person name="Muniz J."/>
            <person name="Nguyen L."/>
            <person name="Ongeri F."/>
            <person name="Osuji N."/>
            <person name="Pu L.-L."/>
            <person name="Puazo M."/>
            <person name="Qu C."/>
            <person name="Quiroz J."/>
            <person name="Raj R."/>
            <person name="Weissenberger G."/>
            <person name="Xin Y."/>
            <person name="Zou X."/>
            <person name="Han Y."/>
            <person name="Richards S."/>
            <person name="Worley K."/>
            <person name="Muzny D."/>
            <person name="Gibbs R."/>
        </authorList>
    </citation>
    <scope>NUCLEOTIDE SEQUENCE</scope>
    <source>
        <strain evidence="8">Sampled in the wild</strain>
    </source>
</reference>
<name>A0A8K0K8P9_LADFU</name>
<dbReference type="PANTHER" id="PTHR45644">
    <property type="entry name" value="AAA ATPASE, PUTATIVE (AFU_ORTHOLOGUE AFUA_2G12920)-RELATED-RELATED"/>
    <property type="match status" value="1"/>
</dbReference>
<evidence type="ECO:0000256" key="4">
    <source>
        <dbReference type="ARBA" id="ARBA00023128"/>
    </source>
</evidence>
<dbReference type="Gene3D" id="1.10.8.60">
    <property type="match status" value="1"/>
</dbReference>
<dbReference type="Proteomes" id="UP000792457">
    <property type="component" value="Unassembled WGS sequence"/>
</dbReference>
<dbReference type="InterPro" id="IPR003960">
    <property type="entry name" value="ATPase_AAA_CS"/>
</dbReference>
<dbReference type="InterPro" id="IPR041569">
    <property type="entry name" value="AAA_lid_3"/>
</dbReference>
<dbReference type="OrthoDB" id="10254455at2759"/>
<gene>
    <name evidence="8" type="ORF">J437_LFUL014704</name>
</gene>
<keyword evidence="2 5" id="KW-0547">Nucleotide-binding</keyword>
<dbReference type="Pfam" id="PF17862">
    <property type="entry name" value="AAA_lid_3"/>
    <property type="match status" value="1"/>
</dbReference>
<dbReference type="InterPro" id="IPR051701">
    <property type="entry name" value="Mito_OM_Translocase_MSP1"/>
</dbReference>
<organism evidence="8 9">
    <name type="scientific">Ladona fulva</name>
    <name type="common">Scarce chaser dragonfly</name>
    <name type="synonym">Libellula fulva</name>
    <dbReference type="NCBI Taxonomy" id="123851"/>
    <lineage>
        <taxon>Eukaryota</taxon>
        <taxon>Metazoa</taxon>
        <taxon>Ecdysozoa</taxon>
        <taxon>Arthropoda</taxon>
        <taxon>Hexapoda</taxon>
        <taxon>Insecta</taxon>
        <taxon>Pterygota</taxon>
        <taxon>Palaeoptera</taxon>
        <taxon>Odonata</taxon>
        <taxon>Epiprocta</taxon>
        <taxon>Anisoptera</taxon>
        <taxon>Libelluloidea</taxon>
        <taxon>Libellulidae</taxon>
        <taxon>Ladona</taxon>
    </lineage>
</organism>
<dbReference type="EMBL" id="KZ308488">
    <property type="protein sequence ID" value="KAG8230440.1"/>
    <property type="molecule type" value="Genomic_DNA"/>
</dbReference>
<comment type="caution">
    <text evidence="8">The sequence shown here is derived from an EMBL/GenBank/DDBJ whole genome shotgun (WGS) entry which is preliminary data.</text>
</comment>
<dbReference type="InterPro" id="IPR003959">
    <property type="entry name" value="ATPase_AAA_core"/>
</dbReference>
<evidence type="ECO:0000259" key="7">
    <source>
        <dbReference type="Pfam" id="PF17862"/>
    </source>
</evidence>
<evidence type="ECO:0000259" key="6">
    <source>
        <dbReference type="Pfam" id="PF00004"/>
    </source>
</evidence>
<evidence type="ECO:0000313" key="9">
    <source>
        <dbReference type="Proteomes" id="UP000792457"/>
    </source>
</evidence>
<dbReference type="SUPFAM" id="SSF52540">
    <property type="entry name" value="P-loop containing nucleoside triphosphate hydrolases"/>
    <property type="match status" value="1"/>
</dbReference>
<evidence type="ECO:0008006" key="10">
    <source>
        <dbReference type="Google" id="ProtNLM"/>
    </source>
</evidence>
<feature type="domain" description="ATPase AAA-type core" evidence="6">
    <location>
        <begin position="3"/>
        <end position="67"/>
    </location>
</feature>
<keyword evidence="3 5" id="KW-0067">ATP-binding</keyword>
<comment type="similarity">
    <text evidence="5">Belongs to the AAA ATPase family.</text>
</comment>
<evidence type="ECO:0000256" key="1">
    <source>
        <dbReference type="ARBA" id="ARBA00004304"/>
    </source>
</evidence>
<keyword evidence="4" id="KW-0496">Mitochondrion</keyword>
<dbReference type="PANTHER" id="PTHR45644:SF3">
    <property type="entry name" value="FI08533P-RELATED"/>
    <property type="match status" value="1"/>
</dbReference>
<sequence>MFVDAFLRMRNAQDHEVTAVMKAQFMSFWDGLVTDQSCTVIVMGATNRPADLDQAILRRMPTRFNIGLPDTKQRLKILRLILSKEPVAEEVDYNFLAESTAYFSGSDLRELCRNASLYRVRDFNQSTSLRLPEEDDFHDALRPITMVDLTISIEKIKESKFPSASGFYSSM</sequence>
<comment type="subcellular location">
    <subcellularLocation>
        <location evidence="1">Mitochondrion membrane</location>
        <topology evidence="1">Single-pass membrane protein</topology>
    </subcellularLocation>
</comment>
<evidence type="ECO:0000313" key="8">
    <source>
        <dbReference type="EMBL" id="KAG8230440.1"/>
    </source>
</evidence>
<evidence type="ECO:0000256" key="3">
    <source>
        <dbReference type="ARBA" id="ARBA00022840"/>
    </source>
</evidence>
<protein>
    <recommendedName>
        <fullName evidence="10">ATPase</fullName>
    </recommendedName>
</protein>
<keyword evidence="9" id="KW-1185">Reference proteome</keyword>
<proteinExistence type="inferred from homology"/>
<dbReference type="AlphaFoldDB" id="A0A8K0K8P9"/>
<dbReference type="GO" id="GO:0005524">
    <property type="term" value="F:ATP binding"/>
    <property type="evidence" value="ECO:0007669"/>
    <property type="project" value="UniProtKB-KW"/>
</dbReference>
<dbReference type="Pfam" id="PF00004">
    <property type="entry name" value="AAA"/>
    <property type="match status" value="1"/>
</dbReference>
<dbReference type="InterPro" id="IPR027417">
    <property type="entry name" value="P-loop_NTPase"/>
</dbReference>
<reference evidence="8" key="2">
    <citation type="submission" date="2017-10" db="EMBL/GenBank/DDBJ databases">
        <title>Ladona fulva Genome sequencing and assembly.</title>
        <authorList>
            <person name="Murali S."/>
            <person name="Richards S."/>
            <person name="Bandaranaike D."/>
            <person name="Bellair M."/>
            <person name="Blankenburg K."/>
            <person name="Chao H."/>
            <person name="Dinh H."/>
            <person name="Doddapaneni H."/>
            <person name="Dugan-Rocha S."/>
            <person name="Elkadiri S."/>
            <person name="Gnanaolivu R."/>
            <person name="Hernandez B."/>
            <person name="Skinner E."/>
            <person name="Javaid M."/>
            <person name="Lee S."/>
            <person name="Li M."/>
            <person name="Ming W."/>
            <person name="Munidasa M."/>
            <person name="Muniz J."/>
            <person name="Nguyen L."/>
            <person name="Hughes D."/>
            <person name="Osuji N."/>
            <person name="Pu L.-L."/>
            <person name="Puazo M."/>
            <person name="Qu C."/>
            <person name="Quiroz J."/>
            <person name="Raj R."/>
            <person name="Weissenberger G."/>
            <person name="Xin Y."/>
            <person name="Zou X."/>
            <person name="Han Y."/>
            <person name="Worley K."/>
            <person name="Muzny D."/>
            <person name="Gibbs R."/>
        </authorList>
    </citation>
    <scope>NUCLEOTIDE SEQUENCE</scope>
    <source>
        <strain evidence="8">Sampled in the wild</strain>
    </source>
</reference>
<evidence type="ECO:0000256" key="5">
    <source>
        <dbReference type="RuleBase" id="RU003651"/>
    </source>
</evidence>
<dbReference type="PROSITE" id="PS00674">
    <property type="entry name" value="AAA"/>
    <property type="match status" value="1"/>
</dbReference>